<name>A0A8H5CUC6_9AGAR</name>
<feature type="domain" description="DUF6534" evidence="2">
    <location>
        <begin position="192"/>
        <end position="297"/>
    </location>
</feature>
<keyword evidence="4" id="KW-1185">Reference proteome</keyword>
<comment type="caution">
    <text evidence="3">The sequence shown here is derived from an EMBL/GenBank/DDBJ whole genome shotgun (WGS) entry which is preliminary data.</text>
</comment>
<feature type="transmembrane region" description="Helical" evidence="1">
    <location>
        <begin position="112"/>
        <end position="133"/>
    </location>
</feature>
<accession>A0A8H5CUC6</accession>
<dbReference type="OrthoDB" id="2953893at2759"/>
<feature type="transmembrane region" description="Helical" evidence="1">
    <location>
        <begin position="145"/>
        <end position="169"/>
    </location>
</feature>
<dbReference type="Pfam" id="PF20152">
    <property type="entry name" value="DUF6534"/>
    <property type="match status" value="1"/>
</dbReference>
<evidence type="ECO:0000313" key="3">
    <source>
        <dbReference type="EMBL" id="KAF5347514.1"/>
    </source>
</evidence>
<evidence type="ECO:0000256" key="1">
    <source>
        <dbReference type="SAM" id="Phobius"/>
    </source>
</evidence>
<evidence type="ECO:0000313" key="4">
    <source>
        <dbReference type="Proteomes" id="UP000559256"/>
    </source>
</evidence>
<reference evidence="3 4" key="1">
    <citation type="journal article" date="2020" name="ISME J.">
        <title>Uncovering the hidden diversity of litter-decomposition mechanisms in mushroom-forming fungi.</title>
        <authorList>
            <person name="Floudas D."/>
            <person name="Bentzer J."/>
            <person name="Ahren D."/>
            <person name="Johansson T."/>
            <person name="Persson P."/>
            <person name="Tunlid A."/>
        </authorList>
    </citation>
    <scope>NUCLEOTIDE SEQUENCE [LARGE SCALE GENOMIC DNA]</scope>
    <source>
        <strain evidence="3 4">CBS 291.85</strain>
    </source>
</reference>
<protein>
    <recommendedName>
        <fullName evidence="2">DUF6534 domain-containing protein</fullName>
    </recommendedName>
</protein>
<feature type="transmembrane region" description="Helical" evidence="1">
    <location>
        <begin position="41"/>
        <end position="62"/>
    </location>
</feature>
<feature type="transmembrane region" description="Helical" evidence="1">
    <location>
        <begin position="189"/>
        <end position="208"/>
    </location>
</feature>
<dbReference type="AlphaFoldDB" id="A0A8H5CUC6"/>
<dbReference type="InterPro" id="IPR045339">
    <property type="entry name" value="DUF6534"/>
</dbReference>
<dbReference type="EMBL" id="JAACJM010000092">
    <property type="protein sequence ID" value="KAF5347514.1"/>
    <property type="molecule type" value="Genomic_DNA"/>
</dbReference>
<gene>
    <name evidence="3" type="ORF">D9758_014511</name>
</gene>
<sequence>MNKLRFISCGVDEYGLVMIQNTALVLVKDMAHTVWLTIPRLIGFAFNWGLMGALTVQVYIYHISFRSDRATFKALVYILYLLEWAQTCSATYDAAQWFGYGWGNEDALNGLYSSYLNVPIFTSTIGAAVQIFFGWRIFTLSQSRALFGFVILMALTQLAGAAVAGYFIYIDPSESGGRPGFSKAVGVRLGTSAAVDIVIASCMIYFLLRDRSDLSVRTNAVVTKRQYIHSSDHFPSNIDYGLVVRLTIETGTITATAAIIDLVFFLTLHDNAMHQVSGVTLSKLYTNSLLMLFNNRMKLSSMMASVGDSGRENAPSHCRGQEPLIMESYEVFNAAKGVHSSPSSSRMV</sequence>
<dbReference type="PANTHER" id="PTHR40465">
    <property type="entry name" value="CHROMOSOME 1, WHOLE GENOME SHOTGUN SEQUENCE"/>
    <property type="match status" value="1"/>
</dbReference>
<keyword evidence="1" id="KW-1133">Transmembrane helix</keyword>
<feature type="transmembrane region" description="Helical" evidence="1">
    <location>
        <begin position="74"/>
        <end position="92"/>
    </location>
</feature>
<dbReference type="Proteomes" id="UP000559256">
    <property type="component" value="Unassembled WGS sequence"/>
</dbReference>
<evidence type="ECO:0000259" key="2">
    <source>
        <dbReference type="Pfam" id="PF20152"/>
    </source>
</evidence>
<proteinExistence type="predicted"/>
<organism evidence="3 4">
    <name type="scientific">Tetrapyrgos nigripes</name>
    <dbReference type="NCBI Taxonomy" id="182062"/>
    <lineage>
        <taxon>Eukaryota</taxon>
        <taxon>Fungi</taxon>
        <taxon>Dikarya</taxon>
        <taxon>Basidiomycota</taxon>
        <taxon>Agaricomycotina</taxon>
        <taxon>Agaricomycetes</taxon>
        <taxon>Agaricomycetidae</taxon>
        <taxon>Agaricales</taxon>
        <taxon>Marasmiineae</taxon>
        <taxon>Marasmiaceae</taxon>
        <taxon>Tetrapyrgos</taxon>
    </lineage>
</organism>
<keyword evidence="1" id="KW-0472">Membrane</keyword>
<keyword evidence="1" id="KW-0812">Transmembrane</keyword>
<dbReference type="PANTHER" id="PTHR40465:SF1">
    <property type="entry name" value="DUF6534 DOMAIN-CONTAINING PROTEIN"/>
    <property type="match status" value="1"/>
</dbReference>